<dbReference type="PANTHER" id="PTHR21324:SF2">
    <property type="entry name" value="EG:22E5.9 PROTEIN"/>
    <property type="match status" value="1"/>
</dbReference>
<dbReference type="OrthoDB" id="10425159at2759"/>
<evidence type="ECO:0000313" key="10">
    <source>
        <dbReference type="Proteomes" id="UP000790347"/>
    </source>
</evidence>
<dbReference type="PANTHER" id="PTHR21324">
    <property type="entry name" value="FASTING-INDUCIBLE INTEGRAL MEMBRANE PROTEIN TM6P1-RELATED"/>
    <property type="match status" value="1"/>
</dbReference>
<dbReference type="EMBL" id="SDOV01000002">
    <property type="protein sequence ID" value="KAH7644426.1"/>
    <property type="molecule type" value="Genomic_DNA"/>
</dbReference>
<dbReference type="Pfam" id="PF10277">
    <property type="entry name" value="Frag1"/>
    <property type="match status" value="1"/>
</dbReference>
<dbReference type="Proteomes" id="UP000790347">
    <property type="component" value="Unassembled WGS sequence"/>
</dbReference>
<evidence type="ECO:0000256" key="4">
    <source>
        <dbReference type="ARBA" id="ARBA00022989"/>
    </source>
</evidence>
<evidence type="ECO:0000256" key="6">
    <source>
        <dbReference type="SAM" id="Phobius"/>
    </source>
</evidence>
<keyword evidence="4 6" id="KW-1133">Transmembrane helix</keyword>
<keyword evidence="10" id="KW-1185">Reference proteome</keyword>
<feature type="domain" description="CWH43-like N-terminal" evidence="7">
    <location>
        <begin position="23"/>
        <end position="282"/>
    </location>
</feature>
<name>A0A922HNV7_DERFA</name>
<evidence type="ECO:0000256" key="3">
    <source>
        <dbReference type="ARBA" id="ARBA00022692"/>
    </source>
</evidence>
<reference evidence="8" key="2">
    <citation type="submission" date="2020-06" db="EMBL/GenBank/DDBJ databases">
        <authorList>
            <person name="Ji K."/>
            <person name="Li J."/>
        </authorList>
    </citation>
    <scope>NUCLEOTIDE SEQUENCE</scope>
    <source>
        <strain evidence="8">JKM2019</strain>
        <tissue evidence="8">Whole body</tissue>
    </source>
</reference>
<gene>
    <name evidence="9" type="ORF">DERF_014345</name>
    <name evidence="8" type="ORF">HUG17_6788</name>
</gene>
<proteinExistence type="inferred from homology"/>
<feature type="transmembrane region" description="Helical" evidence="6">
    <location>
        <begin position="23"/>
        <end position="50"/>
    </location>
</feature>
<reference evidence="8" key="3">
    <citation type="journal article" date="2021" name="World Allergy Organ. J.">
        <title>Chromosome-level assembly of Dermatophagoides farinae genome and transcriptome reveals two novel allergens Der f 37 and Der f 39.</title>
        <authorList>
            <person name="Chen J."/>
            <person name="Cai Z."/>
            <person name="Fan D."/>
            <person name="Hu J."/>
            <person name="Hou Y."/>
            <person name="He Y."/>
            <person name="Zhang Z."/>
            <person name="Zhao Z."/>
            <person name="Gao P."/>
            <person name="Hu W."/>
            <person name="Sun J."/>
            <person name="Li J."/>
            <person name="Ji K."/>
        </authorList>
    </citation>
    <scope>NUCLEOTIDE SEQUENCE</scope>
    <source>
        <strain evidence="8">JKM2019</strain>
    </source>
</reference>
<comment type="similarity">
    <text evidence="2">Belongs to the DRAM/TMEM150 family.</text>
</comment>
<organism evidence="9 10">
    <name type="scientific">Dermatophagoides farinae</name>
    <name type="common">American house dust mite</name>
    <dbReference type="NCBI Taxonomy" id="6954"/>
    <lineage>
        <taxon>Eukaryota</taxon>
        <taxon>Metazoa</taxon>
        <taxon>Ecdysozoa</taxon>
        <taxon>Arthropoda</taxon>
        <taxon>Chelicerata</taxon>
        <taxon>Arachnida</taxon>
        <taxon>Acari</taxon>
        <taxon>Acariformes</taxon>
        <taxon>Sarcoptiformes</taxon>
        <taxon>Astigmata</taxon>
        <taxon>Psoroptidia</taxon>
        <taxon>Analgoidea</taxon>
        <taxon>Pyroglyphidae</taxon>
        <taxon>Dermatophagoidinae</taxon>
        <taxon>Dermatophagoides</taxon>
    </lineage>
</organism>
<sequence>MSATKFNKRIIDINRILNEYDSYFWTIPLLVGIIVITSLPLTYISAVFVGNSYPISLVSDVGAVLPARGYFSQSADAVAILLVITAYLRCKQVEFHLFQQFKLNHQNDNDDDDNNNECTITNGKTTTQTMIVMNKQLINELNDRNYRYFICMIITAFGFMLIGNFPSNDHLIEHAIGVICVLFSLIYLFDQLYICQNLYDYGRIENRPLTLTIVTCLIVIAWIVTMPTILIALFHHESTLLVFFDNNIRMKWTEDKPGAEWFKATVIAEWTALLSYSPIFLIISKRMYQFRKWKQIFQHNVK</sequence>
<reference evidence="9" key="4">
    <citation type="journal article" date="2022" name="Res Sq">
        <title>Comparative Genomics Reveals Insights into the Divergent Evolution of Astigmatic Mites and Household Pest Adaptations.</title>
        <authorList>
            <person name="Xiong Q."/>
            <person name="Wan A.T.-Y."/>
            <person name="Liu X.-Y."/>
            <person name="Fung C.S.-H."/>
            <person name="Xiao X."/>
            <person name="Malainual N."/>
            <person name="Hou J."/>
            <person name="Wang L."/>
            <person name="Wang M."/>
            <person name="Yang K."/>
            <person name="Cui Y."/>
            <person name="Leung E."/>
            <person name="Nong W."/>
            <person name="Shin S.-K."/>
            <person name="Au S."/>
            <person name="Jeong K.Y."/>
            <person name="Chew F.T."/>
            <person name="Hui J."/>
            <person name="Leung T.F."/>
            <person name="Tungtrongchitr A."/>
            <person name="Zhong N."/>
            <person name="Liu Z."/>
            <person name="Tsui S."/>
        </authorList>
    </citation>
    <scope>NUCLEOTIDE SEQUENCE</scope>
    <source>
        <strain evidence="9">Derf</strain>
        <tissue evidence="9">Whole organism</tissue>
    </source>
</reference>
<feature type="transmembrane region" description="Helical" evidence="6">
    <location>
        <begin position="171"/>
        <end position="189"/>
    </location>
</feature>
<evidence type="ECO:0000256" key="1">
    <source>
        <dbReference type="ARBA" id="ARBA00004127"/>
    </source>
</evidence>
<comment type="caution">
    <text evidence="9">The sequence shown here is derived from an EMBL/GenBank/DDBJ whole genome shotgun (WGS) entry which is preliminary data.</text>
</comment>
<evidence type="ECO:0000256" key="2">
    <source>
        <dbReference type="ARBA" id="ARBA00006565"/>
    </source>
</evidence>
<reference evidence="9" key="1">
    <citation type="submission" date="2013-05" db="EMBL/GenBank/DDBJ databases">
        <authorList>
            <person name="Yim A.K.Y."/>
            <person name="Chan T.F."/>
            <person name="Ji K.M."/>
            <person name="Liu X.Y."/>
            <person name="Zhou J.W."/>
            <person name="Li R.Q."/>
            <person name="Yang K.Y."/>
            <person name="Li J."/>
            <person name="Li M."/>
            <person name="Law P.T.W."/>
            <person name="Wu Y.L."/>
            <person name="Cai Z.L."/>
            <person name="Qin H."/>
            <person name="Bao Y."/>
            <person name="Leung R.K.K."/>
            <person name="Ng P.K.S."/>
            <person name="Zou J."/>
            <person name="Zhong X.J."/>
            <person name="Ran P.X."/>
            <person name="Zhong N.S."/>
            <person name="Liu Z.G."/>
            <person name="Tsui S.K.W."/>
        </authorList>
    </citation>
    <scope>NUCLEOTIDE SEQUENCE</scope>
    <source>
        <strain evidence="9">Derf</strain>
        <tissue evidence="9">Whole organism</tissue>
    </source>
</reference>
<keyword evidence="3 6" id="KW-0812">Transmembrane</keyword>
<feature type="transmembrane region" description="Helical" evidence="6">
    <location>
        <begin position="146"/>
        <end position="165"/>
    </location>
</feature>
<protein>
    <recommendedName>
        <fullName evidence="7">CWH43-like N-terminal domain-containing protein</fullName>
    </recommendedName>
</protein>
<comment type="subcellular location">
    <subcellularLocation>
        <location evidence="1">Endomembrane system</location>
        <topology evidence="1">Multi-pass membrane protein</topology>
    </subcellularLocation>
</comment>
<dbReference type="InterPro" id="IPR019402">
    <property type="entry name" value="CWH43_N"/>
</dbReference>
<accession>A0A922HNV7</accession>
<evidence type="ECO:0000313" key="8">
    <source>
        <dbReference type="EMBL" id="KAH7644426.1"/>
    </source>
</evidence>
<feature type="transmembrane region" description="Helical" evidence="6">
    <location>
        <begin position="261"/>
        <end position="283"/>
    </location>
</feature>
<feature type="transmembrane region" description="Helical" evidence="6">
    <location>
        <begin position="70"/>
        <end position="88"/>
    </location>
</feature>
<dbReference type="Proteomes" id="UP000828236">
    <property type="component" value="Unassembled WGS sequence"/>
</dbReference>
<dbReference type="EMBL" id="ASGP02000008">
    <property type="protein sequence ID" value="KAH9493606.1"/>
    <property type="molecule type" value="Genomic_DNA"/>
</dbReference>
<dbReference type="InterPro" id="IPR050911">
    <property type="entry name" value="DRAM/TMEM150_Autophagy_Mod"/>
</dbReference>
<evidence type="ECO:0000313" key="9">
    <source>
        <dbReference type="EMBL" id="KAH9493606.1"/>
    </source>
</evidence>
<feature type="transmembrane region" description="Helical" evidence="6">
    <location>
        <begin position="209"/>
        <end position="234"/>
    </location>
</feature>
<dbReference type="AlphaFoldDB" id="A0A922HNV7"/>
<evidence type="ECO:0000259" key="7">
    <source>
        <dbReference type="Pfam" id="PF10277"/>
    </source>
</evidence>
<evidence type="ECO:0000256" key="5">
    <source>
        <dbReference type="ARBA" id="ARBA00023136"/>
    </source>
</evidence>
<keyword evidence="5 6" id="KW-0472">Membrane</keyword>
<dbReference type="GO" id="GO:0012505">
    <property type="term" value="C:endomembrane system"/>
    <property type="evidence" value="ECO:0007669"/>
    <property type="project" value="UniProtKB-SubCell"/>
</dbReference>